<reference evidence="5" key="1">
    <citation type="journal article" date="2019" name="Int. J. Syst. Evol. Microbiol.">
        <title>The Global Catalogue of Microorganisms (GCM) 10K type strain sequencing project: providing services to taxonomists for standard genome sequencing and annotation.</title>
        <authorList>
            <consortium name="The Broad Institute Genomics Platform"/>
            <consortium name="The Broad Institute Genome Sequencing Center for Infectious Disease"/>
            <person name="Wu L."/>
            <person name="Ma J."/>
        </authorList>
    </citation>
    <scope>NUCLEOTIDE SEQUENCE [LARGE SCALE GENOMIC DNA]</scope>
    <source>
        <strain evidence="5">CCUG 58938</strain>
    </source>
</reference>
<name>A0ABW3JXR9_9BACT</name>
<protein>
    <submittedName>
        <fullName evidence="4">4-hydroxythreonine-4-phosphate dehydrogenase PdxA</fullName>
        <ecNumber evidence="4">1.1.1.262</ecNumber>
    </submittedName>
</protein>
<dbReference type="NCBIfam" id="TIGR00557">
    <property type="entry name" value="pdxA"/>
    <property type="match status" value="1"/>
</dbReference>
<accession>A0ABW3JXR9</accession>
<sequence length="339" mass="37320">MTQAQKPRIGITLGDLNGVGPEVVIKALADNRLLNMITPVIYGSARVLSFYKKQLNIEEFNYTQVRNKGQFAPKTINVINCWEDTIEINPGKASKETGKAAFSALRQACEELKEGLIDALVTAPIDKLTIHSDEFPFKGHTEFLTEYFGATESLMFMVSDSLRIGLVTEHTAVKDVATSITKEKIESKLRLMEHSLRKDFGITKPKIAVLGLNPHAGDGGLIGQEEELIIKPVIADQKNKGKLVYGPFPADGFFAAGTYSKYDAVLAMYHDQGLIPFKSIAFDDGINFTAGLPIVRTSPDHGTAYTIAGKNLANESSLREAIYRALDIFKYRSEPSTEK</sequence>
<dbReference type="EC" id="1.1.1.262" evidence="4"/>
<dbReference type="SUPFAM" id="SSF53659">
    <property type="entry name" value="Isocitrate/Isopropylmalate dehydrogenase-like"/>
    <property type="match status" value="1"/>
</dbReference>
<dbReference type="PANTHER" id="PTHR30004">
    <property type="entry name" value="4-HYDROXYTHREONINE-4-PHOSPHATE DEHYDROGENASE"/>
    <property type="match status" value="1"/>
</dbReference>
<dbReference type="PANTHER" id="PTHR30004:SF6">
    <property type="entry name" value="D-THREONATE 4-PHOSPHATE DEHYDROGENASE"/>
    <property type="match status" value="1"/>
</dbReference>
<keyword evidence="2 4" id="KW-0560">Oxidoreductase</keyword>
<keyword evidence="3" id="KW-0520">NAD</keyword>
<evidence type="ECO:0000313" key="4">
    <source>
        <dbReference type="EMBL" id="MFD0998792.1"/>
    </source>
</evidence>
<dbReference type="Proteomes" id="UP001597112">
    <property type="component" value="Unassembled WGS sequence"/>
</dbReference>
<dbReference type="GO" id="GO:0050570">
    <property type="term" value="F:4-hydroxythreonine-4-phosphate dehydrogenase activity"/>
    <property type="evidence" value="ECO:0007669"/>
    <property type="project" value="UniProtKB-EC"/>
</dbReference>
<dbReference type="EMBL" id="JBHTKA010000001">
    <property type="protein sequence ID" value="MFD0998792.1"/>
    <property type="molecule type" value="Genomic_DNA"/>
</dbReference>
<keyword evidence="5" id="KW-1185">Reference proteome</keyword>
<keyword evidence="1" id="KW-0479">Metal-binding</keyword>
<dbReference type="InterPro" id="IPR005255">
    <property type="entry name" value="PdxA_fam"/>
</dbReference>
<proteinExistence type="predicted"/>
<evidence type="ECO:0000256" key="2">
    <source>
        <dbReference type="ARBA" id="ARBA00023002"/>
    </source>
</evidence>
<organism evidence="4 5">
    <name type="scientific">Ohtaekwangia kribbensis</name>
    <dbReference type="NCBI Taxonomy" id="688913"/>
    <lineage>
        <taxon>Bacteria</taxon>
        <taxon>Pseudomonadati</taxon>
        <taxon>Bacteroidota</taxon>
        <taxon>Cytophagia</taxon>
        <taxon>Cytophagales</taxon>
        <taxon>Fulvivirgaceae</taxon>
        <taxon>Ohtaekwangia</taxon>
    </lineage>
</organism>
<dbReference type="RefSeq" id="WP_377576068.1">
    <property type="nucleotide sequence ID" value="NZ_JBHTKA010000001.1"/>
</dbReference>
<evidence type="ECO:0000256" key="3">
    <source>
        <dbReference type="ARBA" id="ARBA00023027"/>
    </source>
</evidence>
<evidence type="ECO:0000256" key="1">
    <source>
        <dbReference type="ARBA" id="ARBA00022723"/>
    </source>
</evidence>
<gene>
    <name evidence="4" type="primary">pdxA</name>
    <name evidence="4" type="ORF">ACFQ21_05715</name>
</gene>
<dbReference type="Gene3D" id="3.40.718.10">
    <property type="entry name" value="Isopropylmalate Dehydrogenase"/>
    <property type="match status" value="1"/>
</dbReference>
<dbReference type="Pfam" id="PF04166">
    <property type="entry name" value="PdxA"/>
    <property type="match status" value="1"/>
</dbReference>
<comment type="caution">
    <text evidence="4">The sequence shown here is derived from an EMBL/GenBank/DDBJ whole genome shotgun (WGS) entry which is preliminary data.</text>
</comment>
<evidence type="ECO:0000313" key="5">
    <source>
        <dbReference type="Proteomes" id="UP001597112"/>
    </source>
</evidence>